<protein>
    <submittedName>
        <fullName evidence="1">Uncharacterized protein</fullName>
    </submittedName>
</protein>
<accession>A0ABX7H339</accession>
<dbReference type="RefSeq" id="WP_147346525.1">
    <property type="nucleotide sequence ID" value="NZ_CABJDM010000015.1"/>
</dbReference>
<dbReference type="Proteomes" id="UP000654720">
    <property type="component" value="Chromosome"/>
</dbReference>
<dbReference type="EMBL" id="CP069450">
    <property type="protein sequence ID" value="QRO49320.1"/>
    <property type="molecule type" value="Genomic_DNA"/>
</dbReference>
<reference evidence="1 2" key="1">
    <citation type="submission" date="2021-02" db="EMBL/GenBank/DDBJ databases">
        <title>FDA dAtabase for Regulatory Grade micrObial Sequences (FDA-ARGOS): Supporting development and validation of Infectious Disease Dx tests.</title>
        <authorList>
            <person name="Carlson P."/>
            <person name="Fischbach M."/>
            <person name="Hastie J."/>
            <person name="Bilen M."/>
            <person name="Cheng A."/>
            <person name="Tallon L."/>
            <person name="Sadzewicz L."/>
            <person name="Zhao X."/>
            <person name="Boylan J."/>
            <person name="Ott S."/>
            <person name="Bowen H."/>
            <person name="Vavikolanu K."/>
            <person name="Mehta A."/>
            <person name="Aluvathingal J."/>
            <person name="Nadendla S."/>
            <person name="Yan Y."/>
            <person name="Sichtig H."/>
        </authorList>
    </citation>
    <scope>NUCLEOTIDE SEQUENCE [LARGE SCALE GENOMIC DNA]</scope>
    <source>
        <strain evidence="1 2">FDAARGOS_1229</strain>
    </source>
</reference>
<organism evidence="1 2">
    <name type="scientific">Butyricimonas virosa</name>
    <dbReference type="NCBI Taxonomy" id="544645"/>
    <lineage>
        <taxon>Bacteria</taxon>
        <taxon>Pseudomonadati</taxon>
        <taxon>Bacteroidota</taxon>
        <taxon>Bacteroidia</taxon>
        <taxon>Bacteroidales</taxon>
        <taxon>Odoribacteraceae</taxon>
        <taxon>Butyricimonas</taxon>
    </lineage>
</organism>
<name>A0ABX7H339_9BACT</name>
<proteinExistence type="predicted"/>
<evidence type="ECO:0000313" key="2">
    <source>
        <dbReference type="Proteomes" id="UP000654720"/>
    </source>
</evidence>
<keyword evidence="2" id="KW-1185">Reference proteome</keyword>
<evidence type="ECO:0000313" key="1">
    <source>
        <dbReference type="EMBL" id="QRO49320.1"/>
    </source>
</evidence>
<dbReference type="GeneID" id="93098004"/>
<gene>
    <name evidence="1" type="ORF">I6J59_15580</name>
</gene>
<sequence length="74" mass="8287">MPIWVRRYNHFITLKRTRVSKNDFLESGPEDFVENATLTTTVTIKYSGNNATFSSLPTGVSVSCNGTDQVMTIK</sequence>